<proteinExistence type="predicted"/>
<dbReference type="InterPro" id="IPR051057">
    <property type="entry name" value="PI-PLC_domain"/>
</dbReference>
<feature type="signal peptide" evidence="1">
    <location>
        <begin position="1"/>
        <end position="19"/>
    </location>
</feature>
<dbReference type="GO" id="GO:0006629">
    <property type="term" value="P:lipid metabolic process"/>
    <property type="evidence" value="ECO:0007669"/>
    <property type="project" value="InterPro"/>
</dbReference>
<sequence length="431" mass="48933">MLQHLLLCVGVLPIMDTWMSNLPETLTNVPLSMLAIPGSHDSCSYCLNDECELSQDNEAFPALMLLGKFGKLLSARWGRTQDVSLSEQLAAGIRYFDFRVIHREVDGLFYFVHGQFANEVSTELSIIRSFLQEHHKEVVLLDFNHLYCFFKPNSTSLLERTIAKVFGSMLTPRSEHIPSLNDLWSGNFQVICFLHVQTESPVMWTCETISSPWPNTVVVDKLIAFLNSHPPWVFTIFRNLGFHKFNKCPLNLSEKQDFVGKMANRLIPSFKSVTSNWLLEHCLGSRCVSKFVKLVIIELRRVFKRNICESMTPLRIKRKCCNFSGKYADPNKEFLAPTASFLGITAILCSYFSAGVDKFHVTQGVLTPDSDYILNHMDSNLAVLAASAGERVIEWLTEEVGQRNVVMIDFAVKMFPHFAKAVISMNTSRQL</sequence>
<organism evidence="2 3">
    <name type="scientific">Echinococcus canadensis</name>
    <dbReference type="NCBI Taxonomy" id="519352"/>
    <lineage>
        <taxon>Eukaryota</taxon>
        <taxon>Metazoa</taxon>
        <taxon>Spiralia</taxon>
        <taxon>Lophotrochozoa</taxon>
        <taxon>Platyhelminthes</taxon>
        <taxon>Cestoda</taxon>
        <taxon>Eucestoda</taxon>
        <taxon>Cyclophyllidea</taxon>
        <taxon>Taeniidae</taxon>
        <taxon>Echinococcus</taxon>
        <taxon>Echinococcus canadensis group</taxon>
    </lineage>
</organism>
<evidence type="ECO:0000313" key="3">
    <source>
        <dbReference type="WBParaSite" id="maker-E.canG7_contigs_5181-snap-gene-0.30-mRNA-1"/>
    </source>
</evidence>
<dbReference type="AlphaFoldDB" id="A0A915EXK1"/>
<dbReference type="Proteomes" id="UP000887562">
    <property type="component" value="Unplaced"/>
</dbReference>
<dbReference type="WBParaSite" id="maker-E.canG7_contigs_5181-snap-gene-0.30-mRNA-1">
    <property type="protein sequence ID" value="maker-E.canG7_contigs_5181-snap-gene-0.30-mRNA-1"/>
    <property type="gene ID" value="EcG7_00537"/>
</dbReference>
<keyword evidence="1" id="KW-0732">Signal</keyword>
<reference evidence="3" key="1">
    <citation type="submission" date="2022-11" db="UniProtKB">
        <authorList>
            <consortium name="WormBaseParasite"/>
        </authorList>
    </citation>
    <scope>IDENTIFICATION</scope>
</reference>
<dbReference type="SUPFAM" id="SSF51695">
    <property type="entry name" value="PLC-like phosphodiesterases"/>
    <property type="match status" value="1"/>
</dbReference>
<dbReference type="PANTHER" id="PTHR13593">
    <property type="match status" value="1"/>
</dbReference>
<feature type="chain" id="PRO_5037271828" evidence="1">
    <location>
        <begin position="20"/>
        <end position="431"/>
    </location>
</feature>
<dbReference type="Gene3D" id="3.20.20.190">
    <property type="entry name" value="Phosphatidylinositol (PI) phosphodiesterase"/>
    <property type="match status" value="1"/>
</dbReference>
<dbReference type="GO" id="GO:0008081">
    <property type="term" value="F:phosphoric diester hydrolase activity"/>
    <property type="evidence" value="ECO:0007669"/>
    <property type="project" value="InterPro"/>
</dbReference>
<protein>
    <submittedName>
        <fullName evidence="3">PI-PLC X domain-containing protein 3</fullName>
    </submittedName>
</protein>
<dbReference type="InterPro" id="IPR017946">
    <property type="entry name" value="PLC-like_Pdiesterase_TIM-brl"/>
</dbReference>
<dbReference type="PANTHER" id="PTHR13593:SF113">
    <property type="entry name" value="SI:DKEY-266F7.9"/>
    <property type="match status" value="1"/>
</dbReference>
<evidence type="ECO:0000313" key="2">
    <source>
        <dbReference type="Proteomes" id="UP000887562"/>
    </source>
</evidence>
<keyword evidence="2" id="KW-1185">Reference proteome</keyword>
<accession>A0A915EXK1</accession>
<evidence type="ECO:0000256" key="1">
    <source>
        <dbReference type="SAM" id="SignalP"/>
    </source>
</evidence>
<name>A0A915EXK1_9CEST</name>